<feature type="region of interest" description="Disordered" evidence="1">
    <location>
        <begin position="152"/>
        <end position="171"/>
    </location>
</feature>
<dbReference type="EMBL" id="BQNB010014694">
    <property type="protein sequence ID" value="GJT31305.1"/>
    <property type="molecule type" value="Genomic_DNA"/>
</dbReference>
<evidence type="ECO:0008006" key="4">
    <source>
        <dbReference type="Google" id="ProtNLM"/>
    </source>
</evidence>
<evidence type="ECO:0000256" key="1">
    <source>
        <dbReference type="SAM" id="MobiDB-lite"/>
    </source>
</evidence>
<gene>
    <name evidence="2" type="ORF">Tco_0911580</name>
</gene>
<dbReference type="Proteomes" id="UP001151760">
    <property type="component" value="Unassembled WGS sequence"/>
</dbReference>
<sequence length="530" mass="60326">MYVPSPFIATVRPCLQNSFFHFHSESASGCDASSDSIAEADPGTSALNDFIPLNKIKPNLLEMDLLKDTRSAFFTPDSPQDEHIIVSDEKMKWRKLQKDEDTMLYSHDIPKSQKEKLEQQKAKAKEEVASLKVRPPFSTVVEHTSGATTKDVCSAGQATASPAEGEKNTNPTSKFLLYDKYNDKDAGKEEKASDHKLYVLYKGHYLNGCYIVEDGTLKSFQILKSVTLYLADEWREGSSQVLRMIGKYLHLSSVSLQTVKNEDCIWKELQKVYKAGNRLLYVKRNKAISLGKGASKVGIEVQQLSLKDCTVEGFDITITRRIYRQLEVYEVIIKKDSEMVKGKREQSRSLALKAKKESSDEESSTFDNEDEEYAMAVRDFKKFFKRRGWFVRQSHDEIKLFQTIKDDKNGKSERKYFRCEDLNHLIRECPKPPRSKNQRAFVGGTWSDSREDEEEKTKDETCLVAQASNEILSTYKAYNGGNAILVRNSSGYIFGKGGSQEPLILKRFIVSSDTQQALRTWDCNILRSPT</sequence>
<evidence type="ECO:0000313" key="2">
    <source>
        <dbReference type="EMBL" id="GJT31305.1"/>
    </source>
</evidence>
<protein>
    <recommendedName>
        <fullName evidence="4">Alpha/beta hydrolases superfamily protein</fullName>
    </recommendedName>
</protein>
<reference evidence="2" key="1">
    <citation type="journal article" date="2022" name="Int. J. Mol. Sci.">
        <title>Draft Genome of Tanacetum Coccineum: Genomic Comparison of Closely Related Tanacetum-Family Plants.</title>
        <authorList>
            <person name="Yamashiro T."/>
            <person name="Shiraishi A."/>
            <person name="Nakayama K."/>
            <person name="Satake H."/>
        </authorList>
    </citation>
    <scope>NUCLEOTIDE SEQUENCE</scope>
</reference>
<organism evidence="2 3">
    <name type="scientific">Tanacetum coccineum</name>
    <dbReference type="NCBI Taxonomy" id="301880"/>
    <lineage>
        <taxon>Eukaryota</taxon>
        <taxon>Viridiplantae</taxon>
        <taxon>Streptophyta</taxon>
        <taxon>Embryophyta</taxon>
        <taxon>Tracheophyta</taxon>
        <taxon>Spermatophyta</taxon>
        <taxon>Magnoliopsida</taxon>
        <taxon>eudicotyledons</taxon>
        <taxon>Gunneridae</taxon>
        <taxon>Pentapetalae</taxon>
        <taxon>asterids</taxon>
        <taxon>campanulids</taxon>
        <taxon>Asterales</taxon>
        <taxon>Asteraceae</taxon>
        <taxon>Asteroideae</taxon>
        <taxon>Anthemideae</taxon>
        <taxon>Anthemidinae</taxon>
        <taxon>Tanacetum</taxon>
    </lineage>
</organism>
<reference evidence="2" key="2">
    <citation type="submission" date="2022-01" db="EMBL/GenBank/DDBJ databases">
        <authorList>
            <person name="Yamashiro T."/>
            <person name="Shiraishi A."/>
            <person name="Satake H."/>
            <person name="Nakayama K."/>
        </authorList>
    </citation>
    <scope>NUCLEOTIDE SEQUENCE</scope>
</reference>
<evidence type="ECO:0000313" key="3">
    <source>
        <dbReference type="Proteomes" id="UP001151760"/>
    </source>
</evidence>
<name>A0ABQ5CW60_9ASTR</name>
<feature type="region of interest" description="Disordered" evidence="1">
    <location>
        <begin position="433"/>
        <end position="458"/>
    </location>
</feature>
<proteinExistence type="predicted"/>
<keyword evidence="3" id="KW-1185">Reference proteome</keyword>
<comment type="caution">
    <text evidence="2">The sequence shown here is derived from an EMBL/GenBank/DDBJ whole genome shotgun (WGS) entry which is preliminary data.</text>
</comment>
<accession>A0ABQ5CW60</accession>